<reference evidence="4" key="1">
    <citation type="submission" date="2016-06" db="EMBL/GenBank/DDBJ databases">
        <title>Pandoraea oxalativorans DSM 23570 Genome Sequencing.</title>
        <authorList>
            <person name="Ee R."/>
            <person name="Lim Y.-L."/>
            <person name="Yong D."/>
            <person name="Yin W.-F."/>
            <person name="Chan K.-G."/>
        </authorList>
    </citation>
    <scope>NUCLEOTIDE SEQUENCE</scope>
    <source>
        <strain evidence="4">DSM 23570</strain>
    </source>
</reference>
<evidence type="ECO:0000259" key="3">
    <source>
        <dbReference type="SMART" id="SM00903"/>
    </source>
</evidence>
<organism evidence="4 5">
    <name type="scientific">Pandoraea oxalativorans</name>
    <dbReference type="NCBI Taxonomy" id="573737"/>
    <lineage>
        <taxon>Bacteria</taxon>
        <taxon>Pseudomonadati</taxon>
        <taxon>Pseudomonadota</taxon>
        <taxon>Betaproteobacteria</taxon>
        <taxon>Burkholderiales</taxon>
        <taxon>Burkholderiaceae</taxon>
        <taxon>Pandoraea</taxon>
    </lineage>
</organism>
<dbReference type="EMBL" id="CP011253">
    <property type="protein sequence ID" value="AKC72497.2"/>
    <property type="molecule type" value="Genomic_DNA"/>
</dbReference>
<dbReference type="GO" id="GO:0004497">
    <property type="term" value="F:monooxygenase activity"/>
    <property type="evidence" value="ECO:0007669"/>
    <property type="project" value="UniProtKB-KW"/>
</dbReference>
<protein>
    <submittedName>
        <fullName evidence="4">Nitrilotriacetate monooxygenase</fullName>
    </submittedName>
</protein>
<feature type="domain" description="Flavin reductase like" evidence="3">
    <location>
        <begin position="24"/>
        <end position="167"/>
    </location>
</feature>
<gene>
    <name evidence="4" type="ORF">MB84_16655</name>
</gene>
<evidence type="ECO:0000313" key="5">
    <source>
        <dbReference type="Proteomes" id="UP000035050"/>
    </source>
</evidence>
<evidence type="ECO:0000256" key="1">
    <source>
        <dbReference type="ARBA" id="ARBA00008898"/>
    </source>
</evidence>
<dbReference type="GO" id="GO:0010181">
    <property type="term" value="F:FMN binding"/>
    <property type="evidence" value="ECO:0007669"/>
    <property type="project" value="InterPro"/>
</dbReference>
<evidence type="ECO:0000256" key="2">
    <source>
        <dbReference type="ARBA" id="ARBA00023002"/>
    </source>
</evidence>
<dbReference type="GO" id="GO:0042602">
    <property type="term" value="F:riboflavin reductase (NADPH) activity"/>
    <property type="evidence" value="ECO:0007669"/>
    <property type="project" value="TreeGrafter"/>
</dbReference>
<keyword evidence="2" id="KW-0560">Oxidoreductase</keyword>
<sequence>MVLTYLEEASVTTTFDASHFRHALGRFATGVTIVTTTMPDGTPVGLTANSFNSVSLSPPLVLWSINKRSRSLEVFETSGRFAINVLCADQMPLAARFASPVPDRFEGVEWRSGRGGMPLFDGCVAWFECDLAFKYEGGDHFIFVGEVMDLHHCDRVPLLYAGGAYGVPTPHPDIALG</sequence>
<name>A0A0E3YFH0_9BURK</name>
<dbReference type="PANTHER" id="PTHR30466:SF11">
    <property type="entry name" value="FLAVIN-DEPENDENT MONOOXYGENASE, REDUCTASE SUBUNIT HSAB"/>
    <property type="match status" value="1"/>
</dbReference>
<dbReference type="InterPro" id="IPR012349">
    <property type="entry name" value="Split_barrel_FMN-bd"/>
</dbReference>
<dbReference type="InterPro" id="IPR050268">
    <property type="entry name" value="NADH-dep_flavin_reductase"/>
</dbReference>
<dbReference type="Proteomes" id="UP000035050">
    <property type="component" value="Chromosome"/>
</dbReference>
<proteinExistence type="inferred from homology"/>
<dbReference type="KEGG" id="pox:MB84_16655"/>
<keyword evidence="4" id="KW-0503">Monooxygenase</keyword>
<dbReference type="InterPro" id="IPR002563">
    <property type="entry name" value="Flavin_Rdtase-like_dom"/>
</dbReference>
<evidence type="ECO:0000313" key="4">
    <source>
        <dbReference type="EMBL" id="AKC72497.2"/>
    </source>
</evidence>
<accession>A0A0E3YFH0</accession>
<dbReference type="SMART" id="SM00903">
    <property type="entry name" value="Flavin_Reduct"/>
    <property type="match status" value="1"/>
</dbReference>
<keyword evidence="5" id="KW-1185">Reference proteome</keyword>
<dbReference type="Gene3D" id="2.30.110.10">
    <property type="entry name" value="Electron Transport, Fmn-binding Protein, Chain A"/>
    <property type="match status" value="1"/>
</dbReference>
<dbReference type="SUPFAM" id="SSF50475">
    <property type="entry name" value="FMN-binding split barrel"/>
    <property type="match status" value="1"/>
</dbReference>
<comment type="similarity">
    <text evidence="1">Belongs to the non-flavoprotein flavin reductase family.</text>
</comment>
<dbReference type="AlphaFoldDB" id="A0A0E3YFH0"/>
<dbReference type="Pfam" id="PF01613">
    <property type="entry name" value="Flavin_Reduct"/>
    <property type="match status" value="1"/>
</dbReference>
<dbReference type="PANTHER" id="PTHR30466">
    <property type="entry name" value="FLAVIN REDUCTASE"/>
    <property type="match status" value="1"/>
</dbReference>